<evidence type="ECO:0000256" key="1">
    <source>
        <dbReference type="SAM" id="MobiDB-lite"/>
    </source>
</evidence>
<dbReference type="InterPro" id="IPR012912">
    <property type="entry name" value="Plasmid_pRiA4b_Orf3-like"/>
</dbReference>
<dbReference type="SUPFAM" id="SSF159941">
    <property type="entry name" value="MM3350-like"/>
    <property type="match status" value="1"/>
</dbReference>
<protein>
    <submittedName>
        <fullName evidence="3">MM3350-like domain-containing protein</fullName>
    </submittedName>
</protein>
<feature type="compositionally biased region" description="Low complexity" evidence="1">
    <location>
        <begin position="8"/>
        <end position="35"/>
    </location>
</feature>
<feature type="region of interest" description="Disordered" evidence="1">
    <location>
        <begin position="1"/>
        <end position="35"/>
    </location>
</feature>
<dbReference type="AlphaFoldDB" id="A0AA38H6H6"/>
<feature type="domain" description="Plasmid pRiA4b Orf3-like" evidence="2">
    <location>
        <begin position="45"/>
        <end position="200"/>
    </location>
</feature>
<gene>
    <name evidence="3" type="ORF">MKK02DRAFT_37443</name>
</gene>
<feature type="region of interest" description="Disordered" evidence="1">
    <location>
        <begin position="261"/>
        <end position="283"/>
    </location>
</feature>
<dbReference type="RefSeq" id="XP_052944343.1">
    <property type="nucleotide sequence ID" value="XM_053089652.1"/>
</dbReference>
<proteinExistence type="predicted"/>
<reference evidence="3" key="1">
    <citation type="journal article" date="2022" name="G3 (Bethesda)">
        <title>High quality genome of the basidiomycete yeast Dioszegia hungarica PDD-24b-2 isolated from cloud water.</title>
        <authorList>
            <person name="Jarrige D."/>
            <person name="Haridas S."/>
            <person name="Bleykasten-Grosshans C."/>
            <person name="Joly M."/>
            <person name="Nadalig T."/>
            <person name="Sancelme M."/>
            <person name="Vuilleumier S."/>
            <person name="Grigoriev I.V."/>
            <person name="Amato P."/>
            <person name="Bringel F."/>
        </authorList>
    </citation>
    <scope>NUCLEOTIDE SEQUENCE</scope>
    <source>
        <strain evidence="3">PDD-24b-2</strain>
    </source>
</reference>
<comment type="caution">
    <text evidence="3">The sequence shown here is derived from an EMBL/GenBank/DDBJ whole genome shotgun (WGS) entry which is preliminary data.</text>
</comment>
<dbReference type="Gene3D" id="3.10.290.30">
    <property type="entry name" value="MM3350-like"/>
    <property type="match status" value="1"/>
</dbReference>
<sequence>MPPRRKAAAAPTAEPTAEPTPSSSETTTTSPPSSTDWYLLHARMLEINDPQIWRQILVPPDITAQDLRWLMTAAFGWAGGHMCMWTVRKVTSIEGKSEPLVTEINPEGFAIPMAAFGYGDANQDPDADFSAFDEDGNSNHGLKDKQTLAELDKQYDFTNNKHLLHWEYDMGDSWEHIIMVEKRMSEAEVRESGALAGGAKKGVKRTSTGKEKEAEKAEIKLTPKILEGKGHGVAEDAGSYPGWDDLKDAYKAKGTMKDNEEYESRRDWYEDSCGNGDPKGLKGKKRLEHFDVNEANAAWTMYKETWIR</sequence>
<organism evidence="3 4">
    <name type="scientific">Dioszegia hungarica</name>
    <dbReference type="NCBI Taxonomy" id="4972"/>
    <lineage>
        <taxon>Eukaryota</taxon>
        <taxon>Fungi</taxon>
        <taxon>Dikarya</taxon>
        <taxon>Basidiomycota</taxon>
        <taxon>Agaricomycotina</taxon>
        <taxon>Tremellomycetes</taxon>
        <taxon>Tremellales</taxon>
        <taxon>Bulleribasidiaceae</taxon>
        <taxon>Dioszegia</taxon>
    </lineage>
</organism>
<evidence type="ECO:0000313" key="3">
    <source>
        <dbReference type="EMBL" id="KAI9634566.1"/>
    </source>
</evidence>
<dbReference type="GeneID" id="77728857"/>
<dbReference type="Proteomes" id="UP001164286">
    <property type="component" value="Unassembled WGS sequence"/>
</dbReference>
<dbReference type="Pfam" id="PF07929">
    <property type="entry name" value="PRiA4_ORF3"/>
    <property type="match status" value="1"/>
</dbReference>
<evidence type="ECO:0000259" key="2">
    <source>
        <dbReference type="Pfam" id="PF07929"/>
    </source>
</evidence>
<evidence type="ECO:0000313" key="4">
    <source>
        <dbReference type="Proteomes" id="UP001164286"/>
    </source>
</evidence>
<name>A0AA38H6H6_9TREE</name>
<dbReference type="PANTHER" id="PTHR41878">
    <property type="entry name" value="LEXA REPRESSOR-RELATED"/>
    <property type="match status" value="1"/>
</dbReference>
<dbReference type="PANTHER" id="PTHR41878:SF1">
    <property type="entry name" value="TNPR PROTEIN"/>
    <property type="match status" value="1"/>
</dbReference>
<accession>A0AA38H6H6</accession>
<dbReference type="InterPro" id="IPR024047">
    <property type="entry name" value="MM3350-like_sf"/>
</dbReference>
<dbReference type="EMBL" id="JAKWFO010000006">
    <property type="protein sequence ID" value="KAI9634566.1"/>
    <property type="molecule type" value="Genomic_DNA"/>
</dbReference>
<keyword evidence="4" id="KW-1185">Reference proteome</keyword>